<reference evidence="1" key="1">
    <citation type="journal article" date="2014" name="Int. J. Syst. Evol. Microbiol.">
        <title>Complete genome sequence of Corynebacterium casei LMG S-19264T (=DSM 44701T), isolated from a smear-ripened cheese.</title>
        <authorList>
            <consortium name="US DOE Joint Genome Institute (JGI-PGF)"/>
            <person name="Walter F."/>
            <person name="Albersmeier A."/>
            <person name="Kalinowski J."/>
            <person name="Ruckert C."/>
        </authorList>
    </citation>
    <scope>NUCLEOTIDE SEQUENCE</scope>
    <source>
        <strain evidence="1">VKM Ac-1958</strain>
    </source>
</reference>
<evidence type="ECO:0008006" key="3">
    <source>
        <dbReference type="Google" id="ProtNLM"/>
    </source>
</evidence>
<organism evidence="1 2">
    <name type="scientific">Microbacterium keratanolyticum</name>
    <dbReference type="NCBI Taxonomy" id="67574"/>
    <lineage>
        <taxon>Bacteria</taxon>
        <taxon>Bacillati</taxon>
        <taxon>Actinomycetota</taxon>
        <taxon>Actinomycetes</taxon>
        <taxon>Micrococcales</taxon>
        <taxon>Microbacteriaceae</taxon>
        <taxon>Microbacterium</taxon>
    </lineage>
</organism>
<gene>
    <name evidence="1" type="ORF">GCM10017596_08360</name>
</gene>
<dbReference type="EMBL" id="BSET01000001">
    <property type="protein sequence ID" value="GLK01121.1"/>
    <property type="molecule type" value="Genomic_DNA"/>
</dbReference>
<protein>
    <recommendedName>
        <fullName evidence="3">Intracellular sulfur oxidation DsrE/DsrF family protein</fullName>
    </recommendedName>
</protein>
<dbReference type="Gene3D" id="3.40.1260.10">
    <property type="entry name" value="DsrEFH-like"/>
    <property type="match status" value="1"/>
</dbReference>
<reference evidence="1" key="2">
    <citation type="submission" date="2023-01" db="EMBL/GenBank/DDBJ databases">
        <authorList>
            <person name="Sun Q."/>
            <person name="Evtushenko L."/>
        </authorList>
    </citation>
    <scope>NUCLEOTIDE SEQUENCE</scope>
    <source>
        <strain evidence="1">VKM Ac-1958</strain>
    </source>
</reference>
<proteinExistence type="predicted"/>
<accession>A0A9W6HQM6</accession>
<keyword evidence="2" id="KW-1185">Reference proteome</keyword>
<dbReference type="RefSeq" id="WP_204938777.1">
    <property type="nucleotide sequence ID" value="NZ_BAAAUM010000001.1"/>
</dbReference>
<name>A0A9W6HQM6_9MICO</name>
<dbReference type="Proteomes" id="UP001142325">
    <property type="component" value="Unassembled WGS sequence"/>
</dbReference>
<evidence type="ECO:0000313" key="1">
    <source>
        <dbReference type="EMBL" id="GLK01121.1"/>
    </source>
</evidence>
<comment type="caution">
    <text evidence="1">The sequence shown here is derived from an EMBL/GenBank/DDBJ whole genome shotgun (WGS) entry which is preliminary data.</text>
</comment>
<evidence type="ECO:0000313" key="2">
    <source>
        <dbReference type="Proteomes" id="UP001142325"/>
    </source>
</evidence>
<sequence length="108" mass="11358">MTASRDVVIHVSDAPADVARAIGSASTLHRFHPDAQIRIIVNGPAITGITRDAEELRLPEFATVEACEVGMRAHTIAMDALQPGVLTTPSAIAALSDAQWAGAAYIRV</sequence>
<dbReference type="SUPFAM" id="SSF75169">
    <property type="entry name" value="DsrEFH-like"/>
    <property type="match status" value="1"/>
</dbReference>
<dbReference type="InterPro" id="IPR027396">
    <property type="entry name" value="DsrEFH-like"/>
</dbReference>
<dbReference type="AlphaFoldDB" id="A0A9W6HQM6"/>